<evidence type="ECO:0000256" key="3">
    <source>
        <dbReference type="ARBA" id="ARBA00022692"/>
    </source>
</evidence>
<organism evidence="7 8">
    <name type="scientific">Venenivibrio stagnispumantis</name>
    <dbReference type="NCBI Taxonomy" id="407998"/>
    <lineage>
        <taxon>Bacteria</taxon>
        <taxon>Pseudomonadati</taxon>
        <taxon>Aquificota</taxon>
        <taxon>Aquificia</taxon>
        <taxon>Aquificales</taxon>
        <taxon>Hydrogenothermaceae</taxon>
        <taxon>Venenivibrio</taxon>
    </lineage>
</organism>
<dbReference type="EMBL" id="FXTX01000020">
    <property type="protein sequence ID" value="SMP20069.1"/>
    <property type="molecule type" value="Genomic_DNA"/>
</dbReference>
<evidence type="ECO:0000256" key="1">
    <source>
        <dbReference type="ARBA" id="ARBA00004141"/>
    </source>
</evidence>
<comment type="subcellular location">
    <subcellularLocation>
        <location evidence="1">Membrane</location>
        <topology evidence="1">Multi-pass membrane protein</topology>
    </subcellularLocation>
</comment>
<protein>
    <submittedName>
        <fullName evidence="7">Predicted PurR-regulated permease PerM</fullName>
    </submittedName>
</protein>
<dbReference type="RefSeq" id="WP_265134814.1">
    <property type="nucleotide sequence ID" value="NZ_FXTX01000020.1"/>
</dbReference>
<comment type="similarity">
    <text evidence="2">Belongs to the autoinducer-2 exporter (AI-2E) (TC 2.A.86) family.</text>
</comment>
<sequence length="348" mass="39632">MFSDFEKIGNIFFLLSFLSFLLISYFIFEPFLEVIVLSIIVVLIFYPLYQKINNKIKKDWLSSLIATFIVAFTFLVPISILILFLSKEIIELIPSIEQNLSNPQQLIQSILSIPIISQIYQKYGSVEIDIYQIIKNVFGYLSVFLFEKGKIFATNITIFIIEIFLMIITVFFLFKDGDKLYKRIYSVIPLRPKEKDFLFYKSYVAIKGVILGSVAVAIAQATLGFIGYFVAGIKYSLFLGFLTFIAAFIPFGGASLVWIPVAFMVFFSKGILAGIIFFLYGTFVISLVDNIIRPVVVSSHVDIHPMILFFTILGGINFFGILGIFIAPVVIVLTNTFIDLFKERYNIE</sequence>
<feature type="transmembrane region" description="Helical" evidence="6">
    <location>
        <begin position="271"/>
        <end position="288"/>
    </location>
</feature>
<feature type="transmembrane region" description="Helical" evidence="6">
    <location>
        <begin position="61"/>
        <end position="85"/>
    </location>
</feature>
<keyword evidence="5 6" id="KW-0472">Membrane</keyword>
<dbReference type="PANTHER" id="PTHR21716:SF4">
    <property type="entry name" value="TRANSMEMBRANE PROTEIN 245"/>
    <property type="match status" value="1"/>
</dbReference>
<proteinExistence type="inferred from homology"/>
<evidence type="ECO:0000256" key="5">
    <source>
        <dbReference type="ARBA" id="ARBA00023136"/>
    </source>
</evidence>
<dbReference type="AlphaFoldDB" id="A0AA46AFD2"/>
<reference evidence="7" key="1">
    <citation type="submission" date="2017-05" db="EMBL/GenBank/DDBJ databases">
        <authorList>
            <person name="Varghese N."/>
            <person name="Submissions S."/>
        </authorList>
    </citation>
    <scope>NUCLEOTIDE SEQUENCE</scope>
    <source>
        <strain evidence="7">DSM 18763</strain>
    </source>
</reference>
<feature type="transmembrane region" description="Helical" evidence="6">
    <location>
        <begin position="237"/>
        <end position="259"/>
    </location>
</feature>
<name>A0AA46AFD2_9AQUI</name>
<dbReference type="PANTHER" id="PTHR21716">
    <property type="entry name" value="TRANSMEMBRANE PROTEIN"/>
    <property type="match status" value="1"/>
</dbReference>
<evidence type="ECO:0000256" key="2">
    <source>
        <dbReference type="ARBA" id="ARBA00009773"/>
    </source>
</evidence>
<dbReference type="InterPro" id="IPR002549">
    <property type="entry name" value="AI-2E-like"/>
</dbReference>
<evidence type="ECO:0000313" key="8">
    <source>
        <dbReference type="Proteomes" id="UP001157947"/>
    </source>
</evidence>
<comment type="caution">
    <text evidence="7">The sequence shown here is derived from an EMBL/GenBank/DDBJ whole genome shotgun (WGS) entry which is preliminary data.</text>
</comment>
<keyword evidence="3 6" id="KW-0812">Transmembrane</keyword>
<accession>A0AA46AFD2</accession>
<feature type="transmembrane region" description="Helical" evidence="6">
    <location>
        <begin position="151"/>
        <end position="174"/>
    </location>
</feature>
<feature type="transmembrane region" description="Helical" evidence="6">
    <location>
        <begin position="34"/>
        <end position="49"/>
    </location>
</feature>
<dbReference type="GO" id="GO:0016020">
    <property type="term" value="C:membrane"/>
    <property type="evidence" value="ECO:0007669"/>
    <property type="project" value="UniProtKB-SubCell"/>
</dbReference>
<feature type="transmembrane region" description="Helical" evidence="6">
    <location>
        <begin position="209"/>
        <end position="231"/>
    </location>
</feature>
<feature type="transmembrane region" description="Helical" evidence="6">
    <location>
        <begin position="308"/>
        <end position="334"/>
    </location>
</feature>
<keyword evidence="4 6" id="KW-1133">Transmembrane helix</keyword>
<evidence type="ECO:0000256" key="6">
    <source>
        <dbReference type="SAM" id="Phobius"/>
    </source>
</evidence>
<dbReference type="Pfam" id="PF01594">
    <property type="entry name" value="AI-2E_transport"/>
    <property type="match status" value="1"/>
</dbReference>
<keyword evidence="8" id="KW-1185">Reference proteome</keyword>
<feature type="transmembrane region" description="Helical" evidence="6">
    <location>
        <begin position="12"/>
        <end position="28"/>
    </location>
</feature>
<dbReference type="Proteomes" id="UP001157947">
    <property type="component" value="Unassembled WGS sequence"/>
</dbReference>
<evidence type="ECO:0000256" key="4">
    <source>
        <dbReference type="ARBA" id="ARBA00022989"/>
    </source>
</evidence>
<gene>
    <name evidence="7" type="ORF">SAMN06264868_12011</name>
</gene>
<evidence type="ECO:0000313" key="7">
    <source>
        <dbReference type="EMBL" id="SMP20069.1"/>
    </source>
</evidence>